<keyword evidence="2" id="KW-1185">Reference proteome</keyword>
<gene>
    <name evidence="1" type="ORF">ACE1CC_04235</name>
</gene>
<comment type="caution">
    <text evidence="1">The sequence shown here is derived from an EMBL/GenBank/DDBJ whole genome shotgun (WGS) entry which is preliminary data.</text>
</comment>
<sequence>MSLHWKFSEVIKPVICLWRSHLCNNKFQKDYGLVVDDIVAPKTWSTLEYQIHD</sequence>
<organism evidence="1 2">
    <name type="scientific">Floridaenema aerugineum BLCC-F46</name>
    <dbReference type="NCBI Taxonomy" id="3153654"/>
    <lineage>
        <taxon>Bacteria</taxon>
        <taxon>Bacillati</taxon>
        <taxon>Cyanobacteriota</taxon>
        <taxon>Cyanophyceae</taxon>
        <taxon>Oscillatoriophycideae</taxon>
        <taxon>Aerosakkonematales</taxon>
        <taxon>Aerosakkonemataceae</taxon>
        <taxon>Floridanema</taxon>
        <taxon>Floridanema aerugineum</taxon>
    </lineage>
</organism>
<dbReference type="Gene3D" id="1.10.101.10">
    <property type="entry name" value="PGBD-like superfamily/PGBD"/>
    <property type="match status" value="1"/>
</dbReference>
<dbReference type="Proteomes" id="UP001576774">
    <property type="component" value="Unassembled WGS sequence"/>
</dbReference>
<dbReference type="EMBL" id="JBHFNQ010000038">
    <property type="protein sequence ID" value="MFB2876081.1"/>
    <property type="molecule type" value="Genomic_DNA"/>
</dbReference>
<dbReference type="RefSeq" id="WP_413269223.1">
    <property type="nucleotide sequence ID" value="NZ_JBHFNQ010000038.1"/>
</dbReference>
<reference evidence="1 2" key="1">
    <citation type="submission" date="2024-09" db="EMBL/GenBank/DDBJ databases">
        <title>Floridaenema gen nov. (Aerosakkonemataceae, Aerosakkonematales ord. nov., Cyanobacteria) from benthic tropical and subtropical fresh waters, with the description of four new species.</title>
        <authorList>
            <person name="Moretto J.A."/>
            <person name="Berthold D.E."/>
            <person name="Lefler F.W."/>
            <person name="Huang I.-S."/>
            <person name="Laughinghouse H. IV."/>
        </authorList>
    </citation>
    <scope>NUCLEOTIDE SEQUENCE [LARGE SCALE GENOMIC DNA]</scope>
    <source>
        <strain evidence="1 2">BLCC-F46</strain>
    </source>
</reference>
<accession>A0ABV4X0P7</accession>
<protein>
    <submittedName>
        <fullName evidence="1">Peptidoglycan-binding protein</fullName>
    </submittedName>
</protein>
<proteinExistence type="predicted"/>
<evidence type="ECO:0000313" key="2">
    <source>
        <dbReference type="Proteomes" id="UP001576774"/>
    </source>
</evidence>
<evidence type="ECO:0000313" key="1">
    <source>
        <dbReference type="EMBL" id="MFB2876081.1"/>
    </source>
</evidence>
<name>A0ABV4X0P7_9CYAN</name>
<dbReference type="InterPro" id="IPR036366">
    <property type="entry name" value="PGBDSf"/>
</dbReference>